<evidence type="ECO:0000256" key="2">
    <source>
        <dbReference type="ARBA" id="ARBA00022692"/>
    </source>
</evidence>
<dbReference type="InterPro" id="IPR053243">
    <property type="entry name" value="SJ_maturation_regulator"/>
</dbReference>
<keyword evidence="4" id="KW-0677">Repeat</keyword>
<accession>A0ABD3T6X7</accession>
<feature type="domain" description="SRCR" evidence="11">
    <location>
        <begin position="689"/>
        <end position="792"/>
    </location>
</feature>
<comment type="subcellular location">
    <subcellularLocation>
        <location evidence="1">Membrane</location>
        <topology evidence="1">Single-pass membrane protein</topology>
    </subcellularLocation>
</comment>
<comment type="caution">
    <text evidence="9">Lacks conserved residue(s) required for the propagation of feature annotation.</text>
</comment>
<dbReference type="EMBL" id="JBJQND010000019">
    <property type="protein sequence ID" value="KAL3832391.1"/>
    <property type="molecule type" value="Genomic_DNA"/>
</dbReference>
<dbReference type="InterPro" id="IPR036772">
    <property type="entry name" value="SRCR-like_dom_sf"/>
</dbReference>
<dbReference type="SMART" id="SM00202">
    <property type="entry name" value="SR"/>
    <property type="match status" value="2"/>
</dbReference>
<dbReference type="Proteomes" id="UP001634394">
    <property type="component" value="Unassembled WGS sequence"/>
</dbReference>
<dbReference type="PANTHER" id="PTHR47653">
    <property type="entry name" value="PROTEIN BARK BEETLE"/>
    <property type="match status" value="1"/>
</dbReference>
<keyword evidence="7 9" id="KW-1015">Disulfide bond</keyword>
<dbReference type="Pfam" id="PF00530">
    <property type="entry name" value="SRCR"/>
    <property type="match status" value="2"/>
</dbReference>
<reference evidence="12 13" key="1">
    <citation type="submission" date="2024-11" db="EMBL/GenBank/DDBJ databases">
        <title>Chromosome-level genome assembly of the freshwater bivalve Anodonta woodiana.</title>
        <authorList>
            <person name="Chen X."/>
        </authorList>
    </citation>
    <scope>NUCLEOTIDE SEQUENCE [LARGE SCALE GENOMIC DNA]</scope>
    <source>
        <strain evidence="12">MN2024</strain>
        <tissue evidence="12">Gills</tissue>
    </source>
</reference>
<dbReference type="InterPro" id="IPR001190">
    <property type="entry name" value="SRCR"/>
</dbReference>
<protein>
    <recommendedName>
        <fullName evidence="11">SRCR domain-containing protein</fullName>
    </recommendedName>
</protein>
<evidence type="ECO:0000256" key="9">
    <source>
        <dbReference type="PROSITE-ProRule" id="PRU00196"/>
    </source>
</evidence>
<evidence type="ECO:0000256" key="8">
    <source>
        <dbReference type="ARBA" id="ARBA00023180"/>
    </source>
</evidence>
<evidence type="ECO:0000256" key="7">
    <source>
        <dbReference type="ARBA" id="ARBA00023157"/>
    </source>
</evidence>
<feature type="chain" id="PRO_5044821890" description="SRCR domain-containing protein" evidence="10">
    <location>
        <begin position="21"/>
        <end position="792"/>
    </location>
</feature>
<keyword evidence="3 10" id="KW-0732">Signal</keyword>
<keyword evidence="2" id="KW-0812">Transmembrane</keyword>
<evidence type="ECO:0000259" key="11">
    <source>
        <dbReference type="PROSITE" id="PS50287"/>
    </source>
</evidence>
<feature type="disulfide bond" evidence="9">
    <location>
        <begin position="761"/>
        <end position="771"/>
    </location>
</feature>
<dbReference type="FunFam" id="3.10.250.10:FF:000016">
    <property type="entry name" value="Scavenger receptor cysteine-rich protein type 12"/>
    <property type="match status" value="1"/>
</dbReference>
<evidence type="ECO:0000256" key="6">
    <source>
        <dbReference type="ARBA" id="ARBA00023136"/>
    </source>
</evidence>
<organism evidence="12 13">
    <name type="scientific">Sinanodonta woodiana</name>
    <name type="common">Chinese pond mussel</name>
    <name type="synonym">Anodonta woodiana</name>
    <dbReference type="NCBI Taxonomy" id="1069815"/>
    <lineage>
        <taxon>Eukaryota</taxon>
        <taxon>Metazoa</taxon>
        <taxon>Spiralia</taxon>
        <taxon>Lophotrochozoa</taxon>
        <taxon>Mollusca</taxon>
        <taxon>Bivalvia</taxon>
        <taxon>Autobranchia</taxon>
        <taxon>Heteroconchia</taxon>
        <taxon>Palaeoheterodonta</taxon>
        <taxon>Unionida</taxon>
        <taxon>Unionoidea</taxon>
        <taxon>Unionidae</taxon>
        <taxon>Unioninae</taxon>
        <taxon>Sinanodonta</taxon>
    </lineage>
</organism>
<feature type="domain" description="SRCR" evidence="11">
    <location>
        <begin position="590"/>
        <end position="686"/>
    </location>
</feature>
<evidence type="ECO:0000313" key="12">
    <source>
        <dbReference type="EMBL" id="KAL3832391.1"/>
    </source>
</evidence>
<dbReference type="AlphaFoldDB" id="A0ABD3T6X7"/>
<keyword evidence="13" id="KW-1185">Reference proteome</keyword>
<dbReference type="PRINTS" id="PR00258">
    <property type="entry name" value="SPERACTRCPTR"/>
</dbReference>
<keyword evidence="6" id="KW-0472">Membrane</keyword>
<keyword evidence="5" id="KW-1133">Transmembrane helix</keyword>
<dbReference type="GO" id="GO:0016020">
    <property type="term" value="C:membrane"/>
    <property type="evidence" value="ECO:0007669"/>
    <property type="project" value="UniProtKB-SubCell"/>
</dbReference>
<evidence type="ECO:0000256" key="4">
    <source>
        <dbReference type="ARBA" id="ARBA00022737"/>
    </source>
</evidence>
<evidence type="ECO:0000256" key="3">
    <source>
        <dbReference type="ARBA" id="ARBA00022729"/>
    </source>
</evidence>
<feature type="signal peptide" evidence="10">
    <location>
        <begin position="1"/>
        <end position="20"/>
    </location>
</feature>
<evidence type="ECO:0000256" key="1">
    <source>
        <dbReference type="ARBA" id="ARBA00004167"/>
    </source>
</evidence>
<sequence>MKVTIFIVFTFVLHIKTSICLRIKRSENETESNGLNPVDTFLLDSMLKIVDEKFNTLSARITTLERGISNLQYYNVRSFRVVNTHLHTIDTLLHGLHAEVIDGNSRHKDIERSVASVHKGVEDLQSLNTGMFEAMEKNLVHFQDNMNANFNDFGKYIESNTLAVGSLKNATLRLWSHVEDLRDEAKVMNKKTETLQDVVTELATNISEYVISGSGDVKDLGNYQEMTVSETRMSFTCERVLEYLESKFELCANAPRNDTMNASVSKENLEELRNESGTLLRALAQVNDNILQSINYYRHTGDLVERMVGNTEAIREEQVQIREDLDEIIMNSTLYLLNQTKSTNEKDPGSILSKSILDDLRTITKNGTNLVEILTDLATISSSSIQVSLKELNREITRLNEVQENRRSNNNFFNTKAESLRMEMDEMVDRNALSDIKNRTEWIYILSEAIASNTGWIPYMFHTMRFVESQVNKTIRNSAHNLQTMEKILETILKQKHYVPSIPITSPIPVTKTVLNKPDRSFQNLVIKPTLTVPDTTDSAGLPSNVTDGENFNSTSSCNEMLEFVYETSVKIKRLLPALTLLLGEPEPYIALVDGKTDREGRVEIYYKGRWGTICDELGHGEAAYICRSLGYVGGVAAGNGYFGAGKDLFWNINVTCLQTRWCDVVEPEIDQNKCDHARDFAVICDHMVRLVPPETEETKRNSGMVEIYHNNQWLPVCGEGFGITETEVVCRQLGFRNGNSFRTETDIDFVGVLWLMNVTCSENDTRLDTCKNDGWKYDGCPGYSVVFVECE</sequence>
<evidence type="ECO:0000256" key="5">
    <source>
        <dbReference type="ARBA" id="ARBA00022989"/>
    </source>
</evidence>
<dbReference type="Gene3D" id="3.10.250.10">
    <property type="entry name" value="SRCR-like domain"/>
    <property type="match status" value="2"/>
</dbReference>
<evidence type="ECO:0000256" key="10">
    <source>
        <dbReference type="SAM" id="SignalP"/>
    </source>
</evidence>
<gene>
    <name evidence="12" type="ORF">ACJMK2_024039</name>
</gene>
<dbReference type="PANTHER" id="PTHR47653:SF1">
    <property type="entry name" value="DELETED IN MALIGNANT BRAIN TUMORS 1 PROTEIN"/>
    <property type="match status" value="1"/>
</dbReference>
<keyword evidence="8" id="KW-0325">Glycoprotein</keyword>
<name>A0ABD3T6X7_SINWO</name>
<evidence type="ECO:0000313" key="13">
    <source>
        <dbReference type="Proteomes" id="UP001634394"/>
    </source>
</evidence>
<comment type="caution">
    <text evidence="12">The sequence shown here is derived from an EMBL/GenBank/DDBJ whole genome shotgun (WGS) entry which is preliminary data.</text>
</comment>
<proteinExistence type="predicted"/>
<dbReference type="SUPFAM" id="SSF56487">
    <property type="entry name" value="SRCR-like"/>
    <property type="match status" value="2"/>
</dbReference>
<dbReference type="PROSITE" id="PS50287">
    <property type="entry name" value="SRCR_2"/>
    <property type="match status" value="2"/>
</dbReference>